<dbReference type="Proteomes" id="UP000281553">
    <property type="component" value="Unassembled WGS sequence"/>
</dbReference>
<dbReference type="AlphaFoldDB" id="A0A3P6U0A0"/>
<dbReference type="PROSITE" id="PS00022">
    <property type="entry name" value="EGF_1"/>
    <property type="match status" value="1"/>
</dbReference>
<reference evidence="8 9" key="1">
    <citation type="submission" date="2018-11" db="EMBL/GenBank/DDBJ databases">
        <authorList>
            <consortium name="Pathogen Informatics"/>
        </authorList>
    </citation>
    <scope>NUCLEOTIDE SEQUENCE [LARGE SCALE GENOMIC DNA]</scope>
</reference>
<dbReference type="PANTHER" id="PTHR10574">
    <property type="entry name" value="NETRIN/LAMININ-RELATED"/>
    <property type="match status" value="1"/>
</dbReference>
<dbReference type="GO" id="GO:0005604">
    <property type="term" value="C:basement membrane"/>
    <property type="evidence" value="ECO:0007669"/>
    <property type="project" value="UniProtKB-ARBA"/>
</dbReference>
<evidence type="ECO:0000259" key="7">
    <source>
        <dbReference type="PROSITE" id="PS50027"/>
    </source>
</evidence>
<evidence type="ECO:0000256" key="1">
    <source>
        <dbReference type="ARBA" id="ARBA00022729"/>
    </source>
</evidence>
<dbReference type="PROSITE" id="PS01248">
    <property type="entry name" value="EGF_LAM_1"/>
    <property type="match status" value="2"/>
</dbReference>
<sequence length="334" mass="36370">MPTHFLHFRIPDFVFCNNLGEETALQPYVDKEKVIFTCPANTSQCDVCLKDAFRRPQEEIRREICQCPSQFQGSSCEECAVGYRREPVGGPKTSMCVPCTCNNRAKTCHPETGECDCQFNTGGLFCDRCKDGFYGDPKAEPGTPEACQPCPCPSGAKCVQTKLPLDKTTSVVCIDCPDNRTGIRCERCGENFYGNPVAGIPCRPCECSGNTDLRAVGNCDHVTGECKKCLFGTSGPHCERCLAGYRRNIKATNLTDPEFSVTPGETAYARGCQPCHCDPRGTLAVSGTELIGACDQETGQCTCKSGVTGLRCDRCRPGFFGFESGRVILINLCL</sequence>
<dbReference type="SUPFAM" id="SSF57196">
    <property type="entry name" value="EGF/Laminin"/>
    <property type="match status" value="4"/>
</dbReference>
<organism evidence="8 9">
    <name type="scientific">Dibothriocephalus latus</name>
    <name type="common">Fish tapeworm</name>
    <name type="synonym">Diphyllobothrium latum</name>
    <dbReference type="NCBI Taxonomy" id="60516"/>
    <lineage>
        <taxon>Eukaryota</taxon>
        <taxon>Metazoa</taxon>
        <taxon>Spiralia</taxon>
        <taxon>Lophotrochozoa</taxon>
        <taxon>Platyhelminthes</taxon>
        <taxon>Cestoda</taxon>
        <taxon>Eucestoda</taxon>
        <taxon>Diphyllobothriidea</taxon>
        <taxon>Diphyllobothriidae</taxon>
        <taxon>Dibothriocephalus</taxon>
    </lineage>
</organism>
<feature type="disulfide bond" evidence="6">
    <location>
        <begin position="117"/>
        <end position="126"/>
    </location>
</feature>
<dbReference type="InterPro" id="IPR050440">
    <property type="entry name" value="Laminin/Netrin_ECM"/>
</dbReference>
<dbReference type="Pfam" id="PF00053">
    <property type="entry name" value="EGF_laminin"/>
    <property type="match status" value="3"/>
</dbReference>
<keyword evidence="3 6" id="KW-1015">Disulfide bond</keyword>
<dbReference type="OrthoDB" id="5984158at2759"/>
<evidence type="ECO:0000313" key="9">
    <source>
        <dbReference type="Proteomes" id="UP000281553"/>
    </source>
</evidence>
<feature type="disulfide bond" evidence="6">
    <location>
        <begin position="303"/>
        <end position="312"/>
    </location>
</feature>
<dbReference type="InterPro" id="IPR056863">
    <property type="entry name" value="LMN_ATRN_NET-like_EGF"/>
</dbReference>
<dbReference type="CDD" id="cd00055">
    <property type="entry name" value="EGF_Lam"/>
    <property type="match status" value="3"/>
</dbReference>
<dbReference type="PANTHER" id="PTHR10574:SF406">
    <property type="entry name" value="LAMININ SUBUNIT ALPHA 5"/>
    <property type="match status" value="1"/>
</dbReference>
<dbReference type="EMBL" id="UYRU01045291">
    <property type="protein sequence ID" value="VDK89159.1"/>
    <property type="molecule type" value="Genomic_DNA"/>
</dbReference>
<keyword evidence="4" id="KW-0325">Glycoprotein</keyword>
<dbReference type="PRINTS" id="PR00011">
    <property type="entry name" value="EGFLAMININ"/>
</dbReference>
<dbReference type="GO" id="GO:0009888">
    <property type="term" value="P:tissue development"/>
    <property type="evidence" value="ECO:0007669"/>
    <property type="project" value="TreeGrafter"/>
</dbReference>
<dbReference type="FunFam" id="2.10.25.10:FF:000105">
    <property type="entry name" value="laminin subunit gamma-1"/>
    <property type="match status" value="1"/>
</dbReference>
<evidence type="ECO:0000256" key="6">
    <source>
        <dbReference type="PROSITE-ProRule" id="PRU00460"/>
    </source>
</evidence>
<keyword evidence="1" id="KW-0732">Signal</keyword>
<name>A0A3P6U0A0_DIBLA</name>
<evidence type="ECO:0000313" key="8">
    <source>
        <dbReference type="EMBL" id="VDK89159.1"/>
    </source>
</evidence>
<dbReference type="GO" id="GO:0009887">
    <property type="term" value="P:animal organ morphogenesis"/>
    <property type="evidence" value="ECO:0007669"/>
    <property type="project" value="TreeGrafter"/>
</dbReference>
<feature type="domain" description="Laminin EGF-like" evidence="7">
    <location>
        <begin position="99"/>
        <end position="149"/>
    </location>
</feature>
<dbReference type="SMART" id="SM00181">
    <property type="entry name" value="EGF"/>
    <property type="match status" value="4"/>
</dbReference>
<dbReference type="PROSITE" id="PS50027">
    <property type="entry name" value="EGF_LAM_2"/>
    <property type="match status" value="2"/>
</dbReference>
<dbReference type="InterPro" id="IPR002049">
    <property type="entry name" value="LE_dom"/>
</dbReference>
<keyword evidence="9" id="KW-1185">Reference proteome</keyword>
<evidence type="ECO:0000256" key="4">
    <source>
        <dbReference type="ARBA" id="ARBA00023180"/>
    </source>
</evidence>
<protein>
    <recommendedName>
        <fullName evidence="7">Laminin EGF-like domain-containing protein</fullName>
    </recommendedName>
</protein>
<evidence type="ECO:0000256" key="5">
    <source>
        <dbReference type="ARBA" id="ARBA00023292"/>
    </source>
</evidence>
<dbReference type="Pfam" id="PF24973">
    <property type="entry name" value="EGF_LMN_ATRN"/>
    <property type="match status" value="1"/>
</dbReference>
<dbReference type="FunFam" id="2.10.25.10:FF:000051">
    <property type="entry name" value="Laminin subunit alpha 4"/>
    <property type="match status" value="1"/>
</dbReference>
<dbReference type="Gene3D" id="2.10.25.10">
    <property type="entry name" value="Laminin"/>
    <property type="match status" value="4"/>
</dbReference>
<evidence type="ECO:0000256" key="3">
    <source>
        <dbReference type="ARBA" id="ARBA00023157"/>
    </source>
</evidence>
<gene>
    <name evidence="8" type="ORF">DILT_LOCUS4336</name>
</gene>
<comment type="caution">
    <text evidence="6">Lacks conserved residue(s) required for the propagation of feature annotation.</text>
</comment>
<proteinExistence type="predicted"/>
<dbReference type="InterPro" id="IPR000742">
    <property type="entry name" value="EGF"/>
</dbReference>
<keyword evidence="5 6" id="KW-0424">Laminin EGF-like domain</keyword>
<accession>A0A3P6U0A0</accession>
<dbReference type="SMART" id="SM00180">
    <property type="entry name" value="EGF_Lam"/>
    <property type="match status" value="4"/>
</dbReference>
<evidence type="ECO:0000256" key="2">
    <source>
        <dbReference type="ARBA" id="ARBA00022737"/>
    </source>
</evidence>
<dbReference type="FunFam" id="2.10.25.10:FF:000188">
    <property type="entry name" value="Laminin subunit gamma 2"/>
    <property type="match status" value="1"/>
</dbReference>
<keyword evidence="2" id="KW-0677">Repeat</keyword>
<feature type="domain" description="Laminin EGF-like" evidence="7">
    <location>
        <begin position="275"/>
        <end position="334"/>
    </location>
</feature>